<protein>
    <submittedName>
        <fullName evidence="2">Uncharacterized protein</fullName>
    </submittedName>
</protein>
<feature type="chain" id="PRO_5012659288" evidence="1">
    <location>
        <begin position="31"/>
        <end position="120"/>
    </location>
</feature>
<name>A0A1Q3B3B4_CEPFO</name>
<keyword evidence="1" id="KW-0732">Signal</keyword>
<dbReference type="AlphaFoldDB" id="A0A1Q3B3B4"/>
<feature type="signal peptide" evidence="1">
    <location>
        <begin position="1"/>
        <end position="30"/>
    </location>
</feature>
<dbReference type="OrthoDB" id="1937538at2759"/>
<evidence type="ECO:0000313" key="3">
    <source>
        <dbReference type="Proteomes" id="UP000187406"/>
    </source>
</evidence>
<reference evidence="3" key="1">
    <citation type="submission" date="2016-04" db="EMBL/GenBank/DDBJ databases">
        <title>Cephalotus genome sequencing.</title>
        <authorList>
            <person name="Fukushima K."/>
            <person name="Hasebe M."/>
            <person name="Fang X."/>
        </authorList>
    </citation>
    <scope>NUCLEOTIDE SEQUENCE [LARGE SCALE GENOMIC DNA]</scope>
    <source>
        <strain evidence="3">cv. St1</strain>
    </source>
</reference>
<dbReference type="InParanoid" id="A0A1Q3B3B4"/>
<proteinExistence type="predicted"/>
<dbReference type="EMBL" id="BDDD01000258">
    <property type="protein sequence ID" value="GAV62487.1"/>
    <property type="molecule type" value="Genomic_DNA"/>
</dbReference>
<keyword evidence="3" id="KW-1185">Reference proteome</keyword>
<accession>A0A1Q3B3B4</accession>
<organism evidence="2 3">
    <name type="scientific">Cephalotus follicularis</name>
    <name type="common">Albany pitcher plant</name>
    <dbReference type="NCBI Taxonomy" id="3775"/>
    <lineage>
        <taxon>Eukaryota</taxon>
        <taxon>Viridiplantae</taxon>
        <taxon>Streptophyta</taxon>
        <taxon>Embryophyta</taxon>
        <taxon>Tracheophyta</taxon>
        <taxon>Spermatophyta</taxon>
        <taxon>Magnoliopsida</taxon>
        <taxon>eudicotyledons</taxon>
        <taxon>Gunneridae</taxon>
        <taxon>Pentapetalae</taxon>
        <taxon>rosids</taxon>
        <taxon>fabids</taxon>
        <taxon>Oxalidales</taxon>
        <taxon>Cephalotaceae</taxon>
        <taxon>Cephalotus</taxon>
    </lineage>
</organism>
<gene>
    <name evidence="2" type="ORF">CFOL_v3_06010</name>
</gene>
<evidence type="ECO:0000256" key="1">
    <source>
        <dbReference type="SAM" id="SignalP"/>
    </source>
</evidence>
<evidence type="ECO:0000313" key="2">
    <source>
        <dbReference type="EMBL" id="GAV62487.1"/>
    </source>
</evidence>
<comment type="caution">
    <text evidence="2">The sequence shown here is derived from an EMBL/GenBank/DDBJ whole genome shotgun (WGS) entry which is preliminary data.</text>
</comment>
<dbReference type="Proteomes" id="UP000187406">
    <property type="component" value="Unassembled WGS sequence"/>
</dbReference>
<sequence>MTNQHKPSYYFIPTLLFFFLLISSLSSLSAARLLKDHFHPQNLAAMEPKLNLALPSKKVTESSVYNNHVSSNCHMETTQKSHMGIRATPNFAAASMIFNLLPKGTVPSSGPSKGTNNLNN</sequence>